<evidence type="ECO:0000313" key="5">
    <source>
        <dbReference type="Proteomes" id="UP000198420"/>
    </source>
</evidence>
<feature type="domain" description="AAA+ ATPase" evidence="3">
    <location>
        <begin position="344"/>
        <end position="537"/>
    </location>
</feature>
<dbReference type="GO" id="GO:0016887">
    <property type="term" value="F:ATP hydrolysis activity"/>
    <property type="evidence" value="ECO:0007669"/>
    <property type="project" value="InterPro"/>
</dbReference>
<evidence type="ECO:0000259" key="3">
    <source>
        <dbReference type="SMART" id="SM00382"/>
    </source>
</evidence>
<dbReference type="InterPro" id="IPR003593">
    <property type="entry name" value="AAA+_ATPase"/>
</dbReference>
<dbReference type="InterPro" id="IPR027417">
    <property type="entry name" value="P-loop_NTPase"/>
</dbReference>
<dbReference type="Pfam" id="PF02374">
    <property type="entry name" value="ArsA_ATPase"/>
    <property type="match status" value="2"/>
</dbReference>
<feature type="region of interest" description="Disordered" evidence="2">
    <location>
        <begin position="306"/>
        <end position="325"/>
    </location>
</feature>
<protein>
    <submittedName>
        <fullName evidence="4">Arsenite efflux ATP-binding protein ArsA</fullName>
    </submittedName>
</protein>
<dbReference type="PANTHER" id="PTHR10803">
    <property type="entry name" value="ARSENICAL PUMP-DRIVING ATPASE ARSENITE-TRANSLOCATING ATPASE"/>
    <property type="match status" value="1"/>
</dbReference>
<dbReference type="Proteomes" id="UP000198420">
    <property type="component" value="Unassembled WGS sequence"/>
</dbReference>
<dbReference type="GO" id="GO:0005524">
    <property type="term" value="F:ATP binding"/>
    <property type="evidence" value="ECO:0007669"/>
    <property type="project" value="UniProtKB-KW"/>
</dbReference>
<accession>A0A239H4X4</accession>
<dbReference type="PIRSF" id="PIRSF001327">
    <property type="entry name" value="Arsenical_pump-driving_ATPase"/>
    <property type="match status" value="1"/>
</dbReference>
<dbReference type="RefSeq" id="WP_281258440.1">
    <property type="nucleotide sequence ID" value="NZ_FZNP01000028.1"/>
</dbReference>
<dbReference type="NCBIfam" id="TIGR04291">
    <property type="entry name" value="arsen_driv_ArsA"/>
    <property type="match status" value="1"/>
</dbReference>
<dbReference type="EMBL" id="FZNP01000028">
    <property type="protein sequence ID" value="SNS76506.1"/>
    <property type="molecule type" value="Genomic_DNA"/>
</dbReference>
<dbReference type="AlphaFoldDB" id="A0A239H4X4"/>
<comment type="similarity">
    <text evidence="1">Belongs to the arsA ATPase family.</text>
</comment>
<keyword evidence="5" id="KW-1185">Reference proteome</keyword>
<keyword evidence="4" id="KW-0067">ATP-binding</keyword>
<evidence type="ECO:0000256" key="2">
    <source>
        <dbReference type="SAM" id="MobiDB-lite"/>
    </source>
</evidence>
<evidence type="ECO:0000313" key="4">
    <source>
        <dbReference type="EMBL" id="SNS76506.1"/>
    </source>
</evidence>
<evidence type="ECO:0000256" key="1">
    <source>
        <dbReference type="ARBA" id="ARBA00011040"/>
    </source>
</evidence>
<organism evidence="4 5">
    <name type="scientific">Actinomadura mexicana</name>
    <dbReference type="NCBI Taxonomy" id="134959"/>
    <lineage>
        <taxon>Bacteria</taxon>
        <taxon>Bacillati</taxon>
        <taxon>Actinomycetota</taxon>
        <taxon>Actinomycetes</taxon>
        <taxon>Streptosporangiales</taxon>
        <taxon>Thermomonosporaceae</taxon>
        <taxon>Actinomadura</taxon>
    </lineage>
</organism>
<dbReference type="SUPFAM" id="SSF52540">
    <property type="entry name" value="P-loop containing nucleoside triphosphate hydrolases"/>
    <property type="match status" value="2"/>
</dbReference>
<dbReference type="NCBIfam" id="TIGR00345">
    <property type="entry name" value="GET3_arsA_TRC40"/>
    <property type="match status" value="1"/>
</dbReference>
<dbReference type="SMART" id="SM00382">
    <property type="entry name" value="AAA"/>
    <property type="match status" value="2"/>
</dbReference>
<dbReference type="InterPro" id="IPR016300">
    <property type="entry name" value="ATPase_ArsA/GET3"/>
</dbReference>
<dbReference type="GO" id="GO:0015446">
    <property type="term" value="F:ATPase-coupled arsenite transmembrane transporter activity"/>
    <property type="evidence" value="ECO:0007669"/>
    <property type="project" value="InterPro"/>
</dbReference>
<sequence length="603" mass="64063">MQALDLPLMQWGAWKTPFVFFTGKGGVGKTTIAGAAAVALADAGRRVLLVCTDPASNLDDLFDAKVEAVPGPVPGVAGLEAMNIDPEAAAASYRERVVAPYRGIVSEQELRGIEEQLAGECTVEVAAFDRFTQLIVRPESAERYDHILFDTAPTGHTLRLMNLPNAWSEFIQTSAAGASCLGPRSGLQAQREQYQQAVTQLADPTRTTLVLVSRPDPASLREAGRAGDELASEGIGNQWLIVNGLLASPAPGDPVARALALHQRVALENRPSDLRTLPVSAVPLIAYELIGVPALRALAAEPVPHALRPPGGSESHVSTPAAAGGEPLPLPTLDALVEDLDAGQAGAVLVMGKGGVGKTTIAAALAVGLARRGHPVHLSTTDPAGRPGDLFTGEVPRLLTLSRIDPDAELADYTAGRLRAAEHLSPERRALLEEDLRSPCTQEMAVFRAFSTLLSRARRQLVIVDTAPSGHTLRLLDLTGSYHRQVMGDLEHVGGRATTALMRLQDPSQTRVLIVTLAEATPVSEAAALQNDLQRAGIEPYGWIINATLTGTATRDPVLRARAALERPHVHRVRDQLAARAWLLPWHPESLVGQEPLAALVTA</sequence>
<dbReference type="PANTHER" id="PTHR10803:SF3">
    <property type="entry name" value="ATPASE GET3"/>
    <property type="match status" value="1"/>
</dbReference>
<dbReference type="InterPro" id="IPR027541">
    <property type="entry name" value="Ars_ATPase"/>
</dbReference>
<gene>
    <name evidence="4" type="ORF">SAMN06265355_12852</name>
</gene>
<reference evidence="5" key="1">
    <citation type="submission" date="2017-06" db="EMBL/GenBank/DDBJ databases">
        <authorList>
            <person name="Varghese N."/>
            <person name="Submissions S."/>
        </authorList>
    </citation>
    <scope>NUCLEOTIDE SEQUENCE [LARGE SCALE GENOMIC DNA]</scope>
    <source>
        <strain evidence="5">DSM 44485</strain>
    </source>
</reference>
<name>A0A239H4X4_9ACTN</name>
<dbReference type="CDD" id="cd02035">
    <property type="entry name" value="ArsA"/>
    <property type="match status" value="2"/>
</dbReference>
<dbReference type="Gene3D" id="3.40.50.300">
    <property type="entry name" value="P-loop containing nucleotide triphosphate hydrolases"/>
    <property type="match status" value="2"/>
</dbReference>
<dbReference type="InterPro" id="IPR025723">
    <property type="entry name" value="ArsA/GET3_ATPase-like"/>
</dbReference>
<feature type="domain" description="AAA+ ATPase" evidence="3">
    <location>
        <begin position="15"/>
        <end position="236"/>
    </location>
</feature>
<proteinExistence type="inferred from homology"/>
<keyword evidence="4" id="KW-0547">Nucleotide-binding</keyword>